<reference evidence="2 3" key="1">
    <citation type="journal article" date="2016" name="Nat. Commun.">
        <title>Thousands of microbial genomes shed light on interconnected biogeochemical processes in an aquifer system.</title>
        <authorList>
            <person name="Anantharaman K."/>
            <person name="Brown C.T."/>
            <person name="Hug L.A."/>
            <person name="Sharon I."/>
            <person name="Castelle C.J."/>
            <person name="Probst A.J."/>
            <person name="Thomas B.C."/>
            <person name="Singh A."/>
            <person name="Wilkins M.J."/>
            <person name="Karaoz U."/>
            <person name="Brodie E.L."/>
            <person name="Williams K.H."/>
            <person name="Hubbard S.S."/>
            <person name="Banfield J.F."/>
        </authorList>
    </citation>
    <scope>NUCLEOTIDE SEQUENCE [LARGE SCALE GENOMIC DNA]</scope>
</reference>
<feature type="transmembrane region" description="Helical" evidence="1">
    <location>
        <begin position="123"/>
        <end position="144"/>
    </location>
</feature>
<dbReference type="AlphaFoldDB" id="A0A1F6EKF4"/>
<gene>
    <name evidence="2" type="ORF">A3A40_01855</name>
</gene>
<protein>
    <recommendedName>
        <fullName evidence="4">DUF420 domain-containing protein</fullName>
    </recommendedName>
</protein>
<feature type="transmembrane region" description="Helical" evidence="1">
    <location>
        <begin position="6"/>
        <end position="31"/>
    </location>
</feature>
<accession>A0A1F6EKF4</accession>
<dbReference type="STRING" id="1798513.A3A40_01855"/>
<evidence type="ECO:0008006" key="4">
    <source>
        <dbReference type="Google" id="ProtNLM"/>
    </source>
</evidence>
<keyword evidence="1" id="KW-0812">Transmembrane</keyword>
<organism evidence="2 3">
    <name type="scientific">Candidatus Kaiserbacteria bacterium RIFCSPLOWO2_01_FULL_54_20</name>
    <dbReference type="NCBI Taxonomy" id="1798513"/>
    <lineage>
        <taxon>Bacteria</taxon>
        <taxon>Candidatus Kaiseribacteriota</taxon>
    </lineage>
</organism>
<keyword evidence="1" id="KW-0472">Membrane</keyword>
<evidence type="ECO:0000256" key="1">
    <source>
        <dbReference type="SAM" id="Phobius"/>
    </source>
</evidence>
<sequence length="149" mass="15941">MTTLLASALILHVVLGLIGLACIHFALMQLIRREPPYGFVSKASFLSAAFFLLSWATGAYYYVVYYGTAVKPRILAGAYPWAHQVMMESKEHVFLLVPFLVVAVWLASRALQNASDPRLKVAASFAAATALALGTLVAAAGILVSGGVR</sequence>
<name>A0A1F6EKF4_9BACT</name>
<evidence type="ECO:0000313" key="3">
    <source>
        <dbReference type="Proteomes" id="UP000178427"/>
    </source>
</evidence>
<proteinExistence type="predicted"/>
<keyword evidence="1" id="KW-1133">Transmembrane helix</keyword>
<dbReference type="Proteomes" id="UP000178427">
    <property type="component" value="Unassembled WGS sequence"/>
</dbReference>
<feature type="transmembrane region" description="Helical" evidence="1">
    <location>
        <begin position="43"/>
        <end position="63"/>
    </location>
</feature>
<feature type="transmembrane region" description="Helical" evidence="1">
    <location>
        <begin position="93"/>
        <end position="111"/>
    </location>
</feature>
<dbReference type="EMBL" id="MFMA01000008">
    <property type="protein sequence ID" value="OGG74123.1"/>
    <property type="molecule type" value="Genomic_DNA"/>
</dbReference>
<comment type="caution">
    <text evidence="2">The sequence shown here is derived from an EMBL/GenBank/DDBJ whole genome shotgun (WGS) entry which is preliminary data.</text>
</comment>
<evidence type="ECO:0000313" key="2">
    <source>
        <dbReference type="EMBL" id="OGG74123.1"/>
    </source>
</evidence>